<organism evidence="1 2">
    <name type="scientific">Rhododendron molle</name>
    <name type="common">Chinese azalea</name>
    <name type="synonym">Azalea mollis</name>
    <dbReference type="NCBI Taxonomy" id="49168"/>
    <lineage>
        <taxon>Eukaryota</taxon>
        <taxon>Viridiplantae</taxon>
        <taxon>Streptophyta</taxon>
        <taxon>Embryophyta</taxon>
        <taxon>Tracheophyta</taxon>
        <taxon>Spermatophyta</taxon>
        <taxon>Magnoliopsida</taxon>
        <taxon>eudicotyledons</taxon>
        <taxon>Gunneridae</taxon>
        <taxon>Pentapetalae</taxon>
        <taxon>asterids</taxon>
        <taxon>Ericales</taxon>
        <taxon>Ericaceae</taxon>
        <taxon>Ericoideae</taxon>
        <taxon>Rhodoreae</taxon>
        <taxon>Rhododendron</taxon>
    </lineage>
</organism>
<keyword evidence="2" id="KW-1185">Reference proteome</keyword>
<reference evidence="1" key="1">
    <citation type="submission" date="2022-02" db="EMBL/GenBank/DDBJ databases">
        <title>Plant Genome Project.</title>
        <authorList>
            <person name="Zhang R.-G."/>
        </authorList>
    </citation>
    <scope>NUCLEOTIDE SEQUENCE</scope>
    <source>
        <strain evidence="1">AT1</strain>
    </source>
</reference>
<gene>
    <name evidence="1" type="ORF">RHMOL_Rhmol05G0296900</name>
</gene>
<evidence type="ECO:0000313" key="1">
    <source>
        <dbReference type="EMBL" id="KAI8556950.1"/>
    </source>
</evidence>
<dbReference type="EMBL" id="CM046392">
    <property type="protein sequence ID" value="KAI8556950.1"/>
    <property type="molecule type" value="Genomic_DNA"/>
</dbReference>
<name>A0ACC0NUL1_RHOML</name>
<sequence>MQASVQCRSIGMVMKDVDDDVEFSLDLWNHKNETSQIFLQDPNDLGDQYGSIQENSLTQGITSTLLERKSGADDFLSSESVKTDYEWLLTASGNPMFPSLETEMEKIGMAG</sequence>
<proteinExistence type="predicted"/>
<dbReference type="Proteomes" id="UP001062846">
    <property type="component" value="Chromosome 5"/>
</dbReference>
<protein>
    <submittedName>
        <fullName evidence="1">Uncharacterized protein</fullName>
    </submittedName>
</protein>
<evidence type="ECO:0000313" key="2">
    <source>
        <dbReference type="Proteomes" id="UP001062846"/>
    </source>
</evidence>
<comment type="caution">
    <text evidence="1">The sequence shown here is derived from an EMBL/GenBank/DDBJ whole genome shotgun (WGS) entry which is preliminary data.</text>
</comment>
<accession>A0ACC0NUL1</accession>